<dbReference type="OrthoDB" id="6077921at2"/>
<dbReference type="STRING" id="484498.SAMN05421686_104258"/>
<accession>A0A1N7LW66</accession>
<evidence type="ECO:0000259" key="2">
    <source>
        <dbReference type="Pfam" id="PF20661"/>
    </source>
</evidence>
<name>A0A1N7LW66_9GAMM</name>
<evidence type="ECO:0000256" key="1">
    <source>
        <dbReference type="SAM" id="MobiDB-lite"/>
    </source>
</evidence>
<protein>
    <recommendedName>
        <fullName evidence="2">Transcriptional regulator SutA RNAP-binding domain-containing protein</fullName>
    </recommendedName>
</protein>
<dbReference type="Proteomes" id="UP000185639">
    <property type="component" value="Unassembled WGS sequence"/>
</dbReference>
<reference evidence="4" key="1">
    <citation type="submission" date="2017-01" db="EMBL/GenBank/DDBJ databases">
        <authorList>
            <person name="Varghese N."/>
            <person name="Submissions S."/>
        </authorList>
    </citation>
    <scope>NUCLEOTIDE SEQUENCE [LARGE SCALE GENOMIC DNA]</scope>
    <source>
        <strain evidence="4">DSM 24913</strain>
    </source>
</reference>
<organism evidence="3 4">
    <name type="scientific">Thalassolituus maritimus</name>
    <dbReference type="NCBI Taxonomy" id="484498"/>
    <lineage>
        <taxon>Bacteria</taxon>
        <taxon>Pseudomonadati</taxon>
        <taxon>Pseudomonadota</taxon>
        <taxon>Gammaproteobacteria</taxon>
        <taxon>Oceanospirillales</taxon>
        <taxon>Oceanospirillaceae</taxon>
        <taxon>Thalassolituus</taxon>
    </lineage>
</organism>
<evidence type="ECO:0000313" key="3">
    <source>
        <dbReference type="EMBL" id="SIS78098.1"/>
    </source>
</evidence>
<dbReference type="EMBL" id="FTOH01000004">
    <property type="protein sequence ID" value="SIS78098.1"/>
    <property type="molecule type" value="Genomic_DNA"/>
</dbReference>
<feature type="domain" description="Transcriptional regulator SutA RNAP-binding" evidence="2">
    <location>
        <begin position="5"/>
        <end position="38"/>
    </location>
</feature>
<dbReference type="Pfam" id="PF20661">
    <property type="entry name" value="SutA-RBD"/>
    <property type="match status" value="1"/>
</dbReference>
<feature type="region of interest" description="Disordered" evidence="1">
    <location>
        <begin position="49"/>
        <end position="92"/>
    </location>
</feature>
<feature type="compositionally biased region" description="Basic and acidic residues" evidence="1">
    <location>
        <begin position="50"/>
        <end position="71"/>
    </location>
</feature>
<evidence type="ECO:0000313" key="4">
    <source>
        <dbReference type="Proteomes" id="UP000185639"/>
    </source>
</evidence>
<dbReference type="InterPro" id="IPR049191">
    <property type="entry name" value="SutA_RBD"/>
</dbReference>
<sequence>MKKRASKQEIRDSLKQDIERYLSDGGEVHEFERGESGLVDGRYNEQAMSFEKRQERTPVSDVLRAIDERRDARRKPQKKTTEKRSSGPKKKVIYDDFGEPLRVVWED</sequence>
<proteinExistence type="predicted"/>
<dbReference type="AlphaFoldDB" id="A0A1N7LW66"/>
<gene>
    <name evidence="3" type="ORF">SAMN05421686_104258</name>
</gene>
<keyword evidence="4" id="KW-1185">Reference proteome</keyword>
<dbReference type="RefSeq" id="WP_076515101.1">
    <property type="nucleotide sequence ID" value="NZ_FTOH01000004.1"/>
</dbReference>